<comment type="similarity">
    <text evidence="2">Belongs to the polysaccharide synthase family.</text>
</comment>
<evidence type="ECO:0000256" key="4">
    <source>
        <dbReference type="ARBA" id="ARBA00018569"/>
    </source>
</evidence>
<feature type="domain" description="Polysaccharide biosynthesis protein CapD-like" evidence="9">
    <location>
        <begin position="10"/>
        <end position="285"/>
    </location>
</feature>
<evidence type="ECO:0000256" key="5">
    <source>
        <dbReference type="ARBA" id="ARBA00022985"/>
    </source>
</evidence>
<accession>A0A4R8ZJY5</accession>
<dbReference type="PANTHER" id="PTHR43318">
    <property type="entry name" value="UDP-N-ACETYLGLUCOSAMINE 4,6-DEHYDRATASE"/>
    <property type="match status" value="1"/>
</dbReference>
<protein>
    <recommendedName>
        <fullName evidence="4">UDP-glucose 4-epimerase</fullName>
        <ecNumber evidence="3">5.1.3.2</ecNumber>
    </recommendedName>
    <alternativeName>
        <fullName evidence="8">Galactowaldenase</fullName>
    </alternativeName>
    <alternativeName>
        <fullName evidence="7">UDP-galactose 4-epimerase</fullName>
    </alternativeName>
</protein>
<organism evidence="11 12">
    <name type="scientific">Cryobacterium lyxosi</name>
    <dbReference type="NCBI Taxonomy" id="1259228"/>
    <lineage>
        <taxon>Bacteria</taxon>
        <taxon>Bacillati</taxon>
        <taxon>Actinomycetota</taxon>
        <taxon>Actinomycetes</taxon>
        <taxon>Micrococcales</taxon>
        <taxon>Microbacteriaceae</taxon>
        <taxon>Cryobacterium</taxon>
    </lineage>
</organism>
<dbReference type="SUPFAM" id="SSF51735">
    <property type="entry name" value="NAD(P)-binding Rossmann-fold domains"/>
    <property type="match status" value="1"/>
</dbReference>
<name>A0A4R8ZJY5_9MICO</name>
<dbReference type="OrthoDB" id="9803111at2"/>
<dbReference type="EMBL" id="SOGT01000001">
    <property type="protein sequence ID" value="TFD29195.1"/>
    <property type="molecule type" value="Genomic_DNA"/>
</dbReference>
<dbReference type="CDD" id="cd05237">
    <property type="entry name" value="UDP_invert_4-6DH_SDR_e"/>
    <property type="match status" value="1"/>
</dbReference>
<feature type="domain" description="UDP-glucose 4-epimerase CapD C-terminal" evidence="10">
    <location>
        <begin position="287"/>
        <end position="334"/>
    </location>
</feature>
<dbReference type="Pfam" id="PF02719">
    <property type="entry name" value="Polysacc_synt_2"/>
    <property type="match status" value="1"/>
</dbReference>
<dbReference type="PANTHER" id="PTHR43318:SF2">
    <property type="entry name" value="UDP-N-ACETYLGLUCOSAMINE 4,6-DEHYDRATASE (INVERTING)"/>
    <property type="match status" value="1"/>
</dbReference>
<dbReference type="AlphaFoldDB" id="A0A4R8ZJY5"/>
<evidence type="ECO:0000256" key="2">
    <source>
        <dbReference type="ARBA" id="ARBA00007430"/>
    </source>
</evidence>
<proteinExistence type="inferred from homology"/>
<dbReference type="Proteomes" id="UP000298424">
    <property type="component" value="Unassembled WGS sequence"/>
</dbReference>
<evidence type="ECO:0000256" key="3">
    <source>
        <dbReference type="ARBA" id="ARBA00013189"/>
    </source>
</evidence>
<dbReference type="Pfam" id="PF08485">
    <property type="entry name" value="Polysacc_syn_2C"/>
    <property type="match status" value="1"/>
</dbReference>
<dbReference type="GO" id="GO:0009103">
    <property type="term" value="P:lipopolysaccharide biosynthetic process"/>
    <property type="evidence" value="ECO:0007669"/>
    <property type="project" value="UniProtKB-KW"/>
</dbReference>
<evidence type="ECO:0000256" key="8">
    <source>
        <dbReference type="ARBA" id="ARBA00033067"/>
    </source>
</evidence>
<keyword evidence="6" id="KW-0413">Isomerase</keyword>
<evidence type="ECO:0000259" key="10">
    <source>
        <dbReference type="Pfam" id="PF08485"/>
    </source>
</evidence>
<dbReference type="InterPro" id="IPR003869">
    <property type="entry name" value="Polysac_CapD-like"/>
</dbReference>
<dbReference type="Gene3D" id="3.40.50.720">
    <property type="entry name" value="NAD(P)-binding Rossmann-like Domain"/>
    <property type="match status" value="1"/>
</dbReference>
<reference evidence="11 12" key="1">
    <citation type="submission" date="2019-03" db="EMBL/GenBank/DDBJ databases">
        <title>Genomics of glacier-inhabiting Cryobacterium strains.</title>
        <authorList>
            <person name="Liu Q."/>
            <person name="Xin Y.-H."/>
        </authorList>
    </citation>
    <scope>NUCLEOTIDE SEQUENCE [LARGE SCALE GENOMIC DNA]</scope>
    <source>
        <strain evidence="11 12">TMT1-1</strain>
    </source>
</reference>
<evidence type="ECO:0000313" key="11">
    <source>
        <dbReference type="EMBL" id="TFD29195.1"/>
    </source>
</evidence>
<sequence length="351" mass="38708">MTNKYEGKRILVTGGTGSFGHTVAAKLLDRGASQVRILSRDEAKQDLMRHEIVDSRLRFYVGDVRDYLSVERAMRDVDFVFHAAALKQVPSCEFFPMEAVKTNVFGSENVVRAADQAGVKAVVCLSTDKAVYPVNAMGMSKAMMEKVAQSHGLNNPDAVTTVSCVRYGNVMYSRGSVIPLFIRQLKAGNNLTVTNPDMTRFMMSLADSVDLVEYAFHNAEQGDLFIRKAKACTVGDLAEALIALFESSVKVDVIGTRHAEKVSEALASREELSRSQDMGDYFRIRADNRDLNYSLYVEEGNVSQVMYSDYDSHTVDRMSIPEVQALLLTLPEVRAELSTAGRLTGISADGN</sequence>
<keyword evidence="5" id="KW-0448">Lipopolysaccharide biosynthesis</keyword>
<dbReference type="GO" id="GO:0003978">
    <property type="term" value="F:UDP-glucose 4-epimerase activity"/>
    <property type="evidence" value="ECO:0007669"/>
    <property type="project" value="UniProtKB-EC"/>
</dbReference>
<comment type="catalytic activity">
    <reaction evidence="1">
        <text>UDP-alpha-D-glucose = UDP-alpha-D-galactose</text>
        <dbReference type="Rhea" id="RHEA:22168"/>
        <dbReference type="ChEBI" id="CHEBI:58885"/>
        <dbReference type="ChEBI" id="CHEBI:66914"/>
        <dbReference type="EC" id="5.1.3.2"/>
    </reaction>
</comment>
<dbReference type="EC" id="5.1.3.2" evidence="3"/>
<evidence type="ECO:0000256" key="6">
    <source>
        <dbReference type="ARBA" id="ARBA00023235"/>
    </source>
</evidence>
<evidence type="ECO:0000259" key="9">
    <source>
        <dbReference type="Pfam" id="PF02719"/>
    </source>
</evidence>
<dbReference type="InterPro" id="IPR036291">
    <property type="entry name" value="NAD(P)-bd_dom_sf"/>
</dbReference>
<dbReference type="InterPro" id="IPR013692">
    <property type="entry name" value="CapD_C"/>
</dbReference>
<evidence type="ECO:0000256" key="1">
    <source>
        <dbReference type="ARBA" id="ARBA00000083"/>
    </source>
</evidence>
<evidence type="ECO:0000256" key="7">
    <source>
        <dbReference type="ARBA" id="ARBA00031367"/>
    </source>
</evidence>
<evidence type="ECO:0000313" key="12">
    <source>
        <dbReference type="Proteomes" id="UP000298424"/>
    </source>
</evidence>
<comment type="caution">
    <text evidence="11">The sequence shown here is derived from an EMBL/GenBank/DDBJ whole genome shotgun (WGS) entry which is preliminary data.</text>
</comment>
<dbReference type="RefSeq" id="WP_134571201.1">
    <property type="nucleotide sequence ID" value="NZ_SOGT01000001.1"/>
</dbReference>
<gene>
    <name evidence="11" type="ORF">E3T27_00225</name>
</gene>
<dbReference type="InterPro" id="IPR051203">
    <property type="entry name" value="Polysaccharide_Synthase-Rel"/>
</dbReference>
<keyword evidence="12" id="KW-1185">Reference proteome</keyword>